<dbReference type="InterPro" id="IPR022776">
    <property type="entry name" value="TRM13/UPF0224_CHHC_Znf_dom"/>
</dbReference>
<organism evidence="6 7">
    <name type="scientific">Popillia japonica</name>
    <name type="common">Japanese beetle</name>
    <dbReference type="NCBI Taxonomy" id="7064"/>
    <lineage>
        <taxon>Eukaryota</taxon>
        <taxon>Metazoa</taxon>
        <taxon>Ecdysozoa</taxon>
        <taxon>Arthropoda</taxon>
        <taxon>Hexapoda</taxon>
        <taxon>Insecta</taxon>
        <taxon>Pterygota</taxon>
        <taxon>Neoptera</taxon>
        <taxon>Endopterygota</taxon>
        <taxon>Coleoptera</taxon>
        <taxon>Polyphaga</taxon>
        <taxon>Scarabaeiformia</taxon>
        <taxon>Scarabaeidae</taxon>
        <taxon>Rutelinae</taxon>
        <taxon>Popillia</taxon>
    </lineage>
</organism>
<dbReference type="GO" id="GO:0008270">
    <property type="term" value="F:zinc ion binding"/>
    <property type="evidence" value="ECO:0007669"/>
    <property type="project" value="UniProtKB-KW"/>
</dbReference>
<reference evidence="6 7" key="1">
    <citation type="journal article" date="2024" name="BMC Genomics">
        <title>De novo assembly and annotation of Popillia japonica's genome with initial clues to its potential as an invasive pest.</title>
        <authorList>
            <person name="Cucini C."/>
            <person name="Boschi S."/>
            <person name="Funari R."/>
            <person name="Cardaioli E."/>
            <person name="Iannotti N."/>
            <person name="Marturano G."/>
            <person name="Paoli F."/>
            <person name="Bruttini M."/>
            <person name="Carapelli A."/>
            <person name="Frati F."/>
            <person name="Nardi F."/>
        </authorList>
    </citation>
    <scope>NUCLEOTIDE SEQUENCE [LARGE SCALE GENOMIC DNA]</scope>
    <source>
        <strain evidence="6">DMR45628</strain>
    </source>
</reference>
<keyword evidence="1" id="KW-0479">Metal-binding</keyword>
<dbReference type="AlphaFoldDB" id="A0AAW1IZM6"/>
<gene>
    <name evidence="6" type="ORF">QE152_g32422</name>
</gene>
<protein>
    <recommendedName>
        <fullName evidence="5">CHHC U11-48K-type domain-containing protein</fullName>
    </recommendedName>
</protein>
<evidence type="ECO:0000313" key="6">
    <source>
        <dbReference type="EMBL" id="KAK9695652.1"/>
    </source>
</evidence>
<feature type="compositionally biased region" description="Basic and acidic residues" evidence="4">
    <location>
        <begin position="374"/>
        <end position="384"/>
    </location>
</feature>
<name>A0AAW1IZM6_POPJA</name>
<evidence type="ECO:0000256" key="4">
    <source>
        <dbReference type="SAM" id="MobiDB-lite"/>
    </source>
</evidence>
<feature type="compositionally biased region" description="Basic and acidic residues" evidence="4">
    <location>
        <begin position="341"/>
        <end position="367"/>
    </location>
</feature>
<feature type="compositionally biased region" description="Basic residues" evidence="4">
    <location>
        <begin position="385"/>
        <end position="424"/>
    </location>
</feature>
<proteinExistence type="predicted"/>
<keyword evidence="3" id="KW-0862">Zinc</keyword>
<sequence>MDFNVEARKLQLENLNQFISSYKYKIENVLTTLNWNTEDTLQDNQFITCSLDPSHKVPQKAVDKHINKCALRKEGYELNEDFLSEPQQGPSSVQYTEGYELNEDFLSEPQQGPSTIHINDHTKIEVLSAAHKTYENFKSDIEIHITNSFNATISDLFKNNILFFYILLLCSWNGQDPDPRTSDRLTATFSADERLALYNYAIANTIGPDKLPEFDIFTTNPKRGNDKPLSHEEKLALERDLKRRKIKYRSVHTSHKNHTEVLREVIESQMELYTDWLSNANRTASPEAEVDKLKQEHDSATSVIASKSSRTSRSTSRSNRNRHDEKHNEETNDSRSTSRKSSIDRGSEKSMKDSNEHRKQRSRSRDSYHRRRNDRYEHDRSRSDQHRRRRSPSYHRRDRYRRSKSRERRRSREKHQNGYRHRRS</sequence>
<feature type="compositionally biased region" description="Basic and acidic residues" evidence="4">
    <location>
        <begin position="321"/>
        <end position="333"/>
    </location>
</feature>
<keyword evidence="7" id="KW-1185">Reference proteome</keyword>
<dbReference type="Proteomes" id="UP001458880">
    <property type="component" value="Unassembled WGS sequence"/>
</dbReference>
<dbReference type="PROSITE" id="PS51800">
    <property type="entry name" value="ZF_CHHC_U11_48K"/>
    <property type="match status" value="1"/>
</dbReference>
<dbReference type="EMBL" id="JASPKY010000475">
    <property type="protein sequence ID" value="KAK9695652.1"/>
    <property type="molecule type" value="Genomic_DNA"/>
</dbReference>
<evidence type="ECO:0000259" key="5">
    <source>
        <dbReference type="PROSITE" id="PS51800"/>
    </source>
</evidence>
<feature type="compositionally biased region" description="Low complexity" evidence="4">
    <location>
        <begin position="308"/>
        <end position="318"/>
    </location>
</feature>
<keyword evidence="2" id="KW-0863">Zinc-finger</keyword>
<accession>A0AAW1IZM6</accession>
<evidence type="ECO:0000313" key="7">
    <source>
        <dbReference type="Proteomes" id="UP001458880"/>
    </source>
</evidence>
<feature type="domain" description="CHHC U11-48K-type" evidence="5">
    <location>
        <begin position="46"/>
        <end position="73"/>
    </location>
</feature>
<evidence type="ECO:0000256" key="1">
    <source>
        <dbReference type="ARBA" id="ARBA00022723"/>
    </source>
</evidence>
<comment type="caution">
    <text evidence="6">The sequence shown here is derived from an EMBL/GenBank/DDBJ whole genome shotgun (WGS) entry which is preliminary data.</text>
</comment>
<evidence type="ECO:0000256" key="2">
    <source>
        <dbReference type="ARBA" id="ARBA00022771"/>
    </source>
</evidence>
<feature type="region of interest" description="Disordered" evidence="4">
    <location>
        <begin position="287"/>
        <end position="424"/>
    </location>
</feature>
<feature type="compositionally biased region" description="Basic and acidic residues" evidence="4">
    <location>
        <begin position="289"/>
        <end position="299"/>
    </location>
</feature>
<evidence type="ECO:0000256" key="3">
    <source>
        <dbReference type="ARBA" id="ARBA00022833"/>
    </source>
</evidence>